<dbReference type="InterPro" id="IPR010559">
    <property type="entry name" value="Sig_transdc_His_kin_internal"/>
</dbReference>
<dbReference type="AlphaFoldDB" id="A0A366KYF9"/>
<keyword evidence="4" id="KW-1185">Reference proteome</keyword>
<organism evidence="3 4">
    <name type="scientific">Pedobacter miscanthi</name>
    <dbReference type="NCBI Taxonomy" id="2259170"/>
    <lineage>
        <taxon>Bacteria</taxon>
        <taxon>Pseudomonadati</taxon>
        <taxon>Bacteroidota</taxon>
        <taxon>Sphingobacteriia</taxon>
        <taxon>Sphingobacteriales</taxon>
        <taxon>Sphingobacteriaceae</taxon>
        <taxon>Pedobacter</taxon>
    </lineage>
</organism>
<gene>
    <name evidence="3" type="ORF">DRW42_12835</name>
</gene>
<dbReference type="PANTHER" id="PTHR34220:SF7">
    <property type="entry name" value="SENSOR HISTIDINE KINASE YPDA"/>
    <property type="match status" value="1"/>
</dbReference>
<keyword evidence="1" id="KW-1133">Transmembrane helix</keyword>
<proteinExistence type="predicted"/>
<dbReference type="RefSeq" id="WP_113949230.1">
    <property type="nucleotide sequence ID" value="NZ_QNQU01000010.1"/>
</dbReference>
<name>A0A366KYF9_9SPHI</name>
<feature type="transmembrane region" description="Helical" evidence="1">
    <location>
        <begin position="52"/>
        <end position="74"/>
    </location>
</feature>
<evidence type="ECO:0000313" key="4">
    <source>
        <dbReference type="Proteomes" id="UP000252081"/>
    </source>
</evidence>
<dbReference type="PANTHER" id="PTHR34220">
    <property type="entry name" value="SENSOR HISTIDINE KINASE YPDA"/>
    <property type="match status" value="1"/>
</dbReference>
<dbReference type="GO" id="GO:0016020">
    <property type="term" value="C:membrane"/>
    <property type="evidence" value="ECO:0007669"/>
    <property type="project" value="InterPro"/>
</dbReference>
<evidence type="ECO:0000313" key="3">
    <source>
        <dbReference type="EMBL" id="RBQ06667.1"/>
    </source>
</evidence>
<feature type="transmembrane region" description="Helical" evidence="1">
    <location>
        <begin position="95"/>
        <end position="116"/>
    </location>
</feature>
<dbReference type="InterPro" id="IPR050640">
    <property type="entry name" value="Bact_2-comp_sensor_kinase"/>
</dbReference>
<keyword evidence="1" id="KW-0472">Membrane</keyword>
<protein>
    <submittedName>
        <fullName evidence="3">Histidine kinase</fullName>
    </submittedName>
</protein>
<evidence type="ECO:0000259" key="2">
    <source>
        <dbReference type="Pfam" id="PF06580"/>
    </source>
</evidence>
<keyword evidence="3" id="KW-0808">Transferase</keyword>
<feature type="transmembrane region" description="Helical" evidence="1">
    <location>
        <begin position="17"/>
        <end position="40"/>
    </location>
</feature>
<dbReference type="OrthoDB" id="9809908at2"/>
<comment type="caution">
    <text evidence="3">The sequence shown here is derived from an EMBL/GenBank/DDBJ whole genome shotgun (WGS) entry which is preliminary data.</text>
</comment>
<evidence type="ECO:0000256" key="1">
    <source>
        <dbReference type="SAM" id="Phobius"/>
    </source>
</evidence>
<feature type="transmembrane region" description="Helical" evidence="1">
    <location>
        <begin position="136"/>
        <end position="156"/>
    </location>
</feature>
<keyword evidence="1" id="KW-0812">Transmembrane</keyword>
<keyword evidence="3" id="KW-0418">Kinase</keyword>
<dbReference type="GO" id="GO:0000155">
    <property type="term" value="F:phosphorelay sensor kinase activity"/>
    <property type="evidence" value="ECO:0007669"/>
    <property type="project" value="InterPro"/>
</dbReference>
<dbReference type="Pfam" id="PF06580">
    <property type="entry name" value="His_kinase"/>
    <property type="match status" value="1"/>
</dbReference>
<sequence>MTGEENIASKRDRKRKIILLLTFTFVSSYAIVFIIFPYAYWKVSFGKSVSEIIINALSNLVFCGILLAISLYIDEILNKKIPWMVHPFKRLITQSLYQIAGVLLLITCWATIYFLFGNAAGTPSSQIGLRQGLYSIIALILWALMVSTLNTGDFLLTNWKIATSKAAEFEIKAAQNKQLAAEVELQALKLQLDPHFVFNNLSALSELILKDQQLGYEYAENFAKVYRYLLVNSKKKLITLSEELKFLDAYLFLIKKRMGEGFVFEINIDKSKLERLIAPVTLQLLIENALRHNRTMEDHPLHISIHVNEDDEVIVTNTILPLINKARSTGMGLKNIMSRYALIGDQKPVVIEIAETFSVKIPLN</sequence>
<dbReference type="Proteomes" id="UP000252081">
    <property type="component" value="Unassembled WGS sequence"/>
</dbReference>
<reference evidence="3 4" key="1">
    <citation type="submission" date="2018-07" db="EMBL/GenBank/DDBJ databases">
        <title>A draft genome of a endophytic bacteria, a new species of Pedobacter.</title>
        <authorList>
            <person name="Zhang Z.D."/>
            <person name="Chen Z.J."/>
        </authorList>
    </citation>
    <scope>NUCLEOTIDE SEQUENCE [LARGE SCALE GENOMIC DNA]</scope>
    <source>
        <strain evidence="3 4">RS10</strain>
    </source>
</reference>
<dbReference type="EMBL" id="QNQU01000010">
    <property type="protein sequence ID" value="RBQ06667.1"/>
    <property type="molecule type" value="Genomic_DNA"/>
</dbReference>
<feature type="domain" description="Signal transduction histidine kinase internal region" evidence="2">
    <location>
        <begin position="184"/>
        <end position="260"/>
    </location>
</feature>
<accession>A0A366KYF9</accession>